<protein>
    <submittedName>
        <fullName evidence="2">Uncharacterized protein</fullName>
    </submittedName>
</protein>
<organism evidence="2 3">
    <name type="scientific">Candidatus Kerfeldbacteria bacterium CG_4_10_14_0_8_um_filter_42_10</name>
    <dbReference type="NCBI Taxonomy" id="2014248"/>
    <lineage>
        <taxon>Bacteria</taxon>
        <taxon>Candidatus Kerfeldiibacteriota</taxon>
    </lineage>
</organism>
<sequence length="60" mass="7023">MPQKANLAKFAFWGQDHVPKNYLRRRKSQKDKGGSPAKKEKPEDESFRAFGYPVEKVDRE</sequence>
<evidence type="ECO:0000313" key="3">
    <source>
        <dbReference type="Proteomes" id="UP000230779"/>
    </source>
</evidence>
<feature type="compositionally biased region" description="Basic and acidic residues" evidence="1">
    <location>
        <begin position="30"/>
        <end position="47"/>
    </location>
</feature>
<feature type="region of interest" description="Disordered" evidence="1">
    <location>
        <begin position="21"/>
        <end position="60"/>
    </location>
</feature>
<proteinExistence type="predicted"/>
<evidence type="ECO:0000256" key="1">
    <source>
        <dbReference type="SAM" id="MobiDB-lite"/>
    </source>
</evidence>
<comment type="caution">
    <text evidence="2">The sequence shown here is derived from an EMBL/GenBank/DDBJ whole genome shotgun (WGS) entry which is preliminary data.</text>
</comment>
<dbReference type="EMBL" id="PFMD01000050">
    <property type="protein sequence ID" value="PIY96389.1"/>
    <property type="molecule type" value="Genomic_DNA"/>
</dbReference>
<dbReference type="AlphaFoldDB" id="A0A2M7RI22"/>
<accession>A0A2M7RI22</accession>
<dbReference type="Proteomes" id="UP000230779">
    <property type="component" value="Unassembled WGS sequence"/>
</dbReference>
<name>A0A2M7RI22_9BACT</name>
<reference evidence="2 3" key="1">
    <citation type="submission" date="2017-09" db="EMBL/GenBank/DDBJ databases">
        <title>Depth-based differentiation of microbial function through sediment-hosted aquifers and enrichment of novel symbionts in the deep terrestrial subsurface.</title>
        <authorList>
            <person name="Probst A.J."/>
            <person name="Ladd B."/>
            <person name="Jarett J.K."/>
            <person name="Geller-Mcgrath D.E."/>
            <person name="Sieber C.M."/>
            <person name="Emerson J.B."/>
            <person name="Anantharaman K."/>
            <person name="Thomas B.C."/>
            <person name="Malmstrom R."/>
            <person name="Stieglmeier M."/>
            <person name="Klingl A."/>
            <person name="Woyke T."/>
            <person name="Ryan C.M."/>
            <person name="Banfield J.F."/>
        </authorList>
    </citation>
    <scope>NUCLEOTIDE SEQUENCE [LARGE SCALE GENOMIC DNA]</scope>
    <source>
        <strain evidence="2">CG_4_10_14_0_8_um_filter_42_10</strain>
    </source>
</reference>
<evidence type="ECO:0000313" key="2">
    <source>
        <dbReference type="EMBL" id="PIY96389.1"/>
    </source>
</evidence>
<gene>
    <name evidence="2" type="ORF">COY66_04175</name>
</gene>